<organism evidence="1 2">
    <name type="scientific">Sphingomonas arantia</name>
    <dbReference type="NCBI Taxonomy" id="1460676"/>
    <lineage>
        <taxon>Bacteria</taxon>
        <taxon>Pseudomonadati</taxon>
        <taxon>Pseudomonadota</taxon>
        <taxon>Alphaproteobacteria</taxon>
        <taxon>Sphingomonadales</taxon>
        <taxon>Sphingomonadaceae</taxon>
        <taxon>Sphingomonas</taxon>
    </lineage>
</organism>
<dbReference type="Gene3D" id="3.40.720.10">
    <property type="entry name" value="Alkaline Phosphatase, subunit A"/>
    <property type="match status" value="1"/>
</dbReference>
<evidence type="ECO:0000313" key="2">
    <source>
        <dbReference type="Proteomes" id="UP001597400"/>
    </source>
</evidence>
<dbReference type="InterPro" id="IPR017850">
    <property type="entry name" value="Alkaline_phosphatase_core_sf"/>
</dbReference>
<evidence type="ECO:0008006" key="3">
    <source>
        <dbReference type="Google" id="ProtNLM"/>
    </source>
</evidence>
<dbReference type="RefSeq" id="WP_380929695.1">
    <property type="nucleotide sequence ID" value="NZ_JBHUGS010000002.1"/>
</dbReference>
<reference evidence="2" key="1">
    <citation type="journal article" date="2019" name="Int. J. Syst. Evol. Microbiol.">
        <title>The Global Catalogue of Microorganisms (GCM) 10K type strain sequencing project: providing services to taxonomists for standard genome sequencing and annotation.</title>
        <authorList>
            <consortium name="The Broad Institute Genomics Platform"/>
            <consortium name="The Broad Institute Genome Sequencing Center for Infectious Disease"/>
            <person name="Wu L."/>
            <person name="Ma J."/>
        </authorList>
    </citation>
    <scope>NUCLEOTIDE SEQUENCE [LARGE SCALE GENOMIC DNA]</scope>
    <source>
        <strain evidence="2">CGMCC 1.12702</strain>
    </source>
</reference>
<gene>
    <name evidence="1" type="ORF">ACFSGX_10540</name>
</gene>
<accession>A0ABW4TYY4</accession>
<evidence type="ECO:0000313" key="1">
    <source>
        <dbReference type="EMBL" id="MFD1951201.1"/>
    </source>
</evidence>
<keyword evidence="2" id="KW-1185">Reference proteome</keyword>
<proteinExistence type="predicted"/>
<name>A0ABW4TYY4_9SPHN</name>
<dbReference type="Proteomes" id="UP001597400">
    <property type="component" value="Unassembled WGS sequence"/>
</dbReference>
<sequence length="276" mass="29660">MQDRTLRTISDGSVLFVTLDSCRYDSFAAADAPALKSVSALYAAQAPSHFTYGSHAAMFVGFTPGVAALKKRFLNPKLGRLFRLAAAGHPGLSQPGFAVDGADIPDGFRNAGYDTIGSAAMGWFDPATAVSGTLRQGFGSFQFSQHAGEQVAWIEAQIEASTAADQFVFLNLGETHVPYHFEGADWAAADNPCVPFQTVDRRADCAHRQRLACEYLDRQIAPLLARFAHATILLCGDHGDAWGEDGLWEHGISCAATLTVPLLIRYRGVPVEALPD</sequence>
<comment type="caution">
    <text evidence="1">The sequence shown here is derived from an EMBL/GenBank/DDBJ whole genome shotgun (WGS) entry which is preliminary data.</text>
</comment>
<dbReference type="EMBL" id="JBHUGS010000002">
    <property type="protein sequence ID" value="MFD1951201.1"/>
    <property type="molecule type" value="Genomic_DNA"/>
</dbReference>
<dbReference type="SUPFAM" id="SSF53649">
    <property type="entry name" value="Alkaline phosphatase-like"/>
    <property type="match status" value="1"/>
</dbReference>
<protein>
    <recommendedName>
        <fullName evidence="3">Sulfatase N-terminal domain-containing protein</fullName>
    </recommendedName>
</protein>